<evidence type="ECO:0000313" key="2">
    <source>
        <dbReference type="EMBL" id="SMP05565.1"/>
    </source>
</evidence>
<protein>
    <submittedName>
        <fullName evidence="2">Uncharacterized protein YpuA, DUF1002 family</fullName>
    </submittedName>
</protein>
<dbReference type="Pfam" id="PF06207">
    <property type="entry name" value="DUF1002"/>
    <property type="match status" value="1"/>
</dbReference>
<dbReference type="AlphaFoldDB" id="A0AA46ADG7"/>
<gene>
    <name evidence="2" type="ORF">SAMN06265361_101632</name>
</gene>
<keyword evidence="3" id="KW-1185">Reference proteome</keyword>
<evidence type="ECO:0000313" key="3">
    <source>
        <dbReference type="Proteomes" id="UP001157946"/>
    </source>
</evidence>
<dbReference type="RefSeq" id="WP_154986408.1">
    <property type="nucleotide sequence ID" value="NZ_FXTU01000001.1"/>
</dbReference>
<keyword evidence="1" id="KW-0732">Signal</keyword>
<feature type="chain" id="PRO_5041244059" evidence="1">
    <location>
        <begin position="22"/>
        <end position="301"/>
    </location>
</feature>
<dbReference type="EMBL" id="FXTU01000001">
    <property type="protein sequence ID" value="SMP05565.1"/>
    <property type="molecule type" value="Genomic_DNA"/>
</dbReference>
<feature type="signal peptide" evidence="1">
    <location>
        <begin position="1"/>
        <end position="21"/>
    </location>
</feature>
<comment type="caution">
    <text evidence="2">The sequence shown here is derived from an EMBL/GenBank/DDBJ whole genome shotgun (WGS) entry which is preliminary data.</text>
</comment>
<reference evidence="2" key="1">
    <citation type="submission" date="2017-05" db="EMBL/GenBank/DDBJ databases">
        <authorList>
            <person name="Varghese N."/>
            <person name="Submissions S."/>
        </authorList>
    </citation>
    <scope>NUCLEOTIDE SEQUENCE</scope>
    <source>
        <strain evidence="2">DSM 45262</strain>
    </source>
</reference>
<proteinExistence type="predicted"/>
<sequence length="301" mass="32927">MKHLKKFSLLALAMLTAVALALPLSASADAIAGQTVVTLGKDLTGTQRDAILKEMGVDETQAKIIEVTNQEEYQYLGKYLKADVIGRHALSSAKIVLTESGKGISVKTNNISTITDSMYANAAITAGIKDADIYVTAPIRVSGTAGLTGIIKAFETATGKKIDENTKQVANEEIVRTQELAQELGDSNKAVQFINAVKQEVAQEKPQTPEEYRDIIINVSNDFNINLNEQTINQLIQFSQHFSSLNIDWDQLAQQFESLRGDIKNILNAEVTRGFFDTIFEWLGDLFSAIGDFFTSASSQK</sequence>
<evidence type="ECO:0000256" key="1">
    <source>
        <dbReference type="SAM" id="SignalP"/>
    </source>
</evidence>
<organism evidence="2 3">
    <name type="scientific">Laceyella tengchongensis</name>
    <dbReference type="NCBI Taxonomy" id="574699"/>
    <lineage>
        <taxon>Bacteria</taxon>
        <taxon>Bacillati</taxon>
        <taxon>Bacillota</taxon>
        <taxon>Bacilli</taxon>
        <taxon>Bacillales</taxon>
        <taxon>Thermoactinomycetaceae</taxon>
        <taxon>Laceyella</taxon>
    </lineage>
</organism>
<name>A0AA46ADG7_9BACL</name>
<dbReference type="Proteomes" id="UP001157946">
    <property type="component" value="Unassembled WGS sequence"/>
</dbReference>
<accession>A0AA46ADG7</accession>
<dbReference type="InterPro" id="IPR009343">
    <property type="entry name" value="DUF1002"/>
</dbReference>